<evidence type="ECO:0000256" key="2">
    <source>
        <dbReference type="SAM" id="Phobius"/>
    </source>
</evidence>
<sequence>MAIWDEEARNSGRLDMSDPATFSADSKKCPNCGSNLFFNTEHSALMCGNCGGTYDPETLDNTGSFALANPEKNYDGKIEMSEDDKRRQEIVCNSCGAQIVTDENTSATFCAFCGSPAIVTRRLTREFKPDYIIPFAFNKEKAMSLFKEHCAEIPHLPKNYVTDEVLAKMTGLYVPTWIISSEVDINLQGIASMGKSADSAYSAGEYTANNYKQRVFCKVKIRLKDVPFDGEIKLPDRLMAAAEPFDFTELVPFRAEYLQGYFAEKYDEQPLDMTDKIYRRLDKYALEVCKNIDFGYDGFVPLPEGSHTRYQNQQIKYALLPVWFLTIEHKGLRYQYIVNGQTGKVSGDFPYAKGWETVDRSKKRAKMKTVSANSALRGTLYALPVTVLMFSGVLIHPQIANYAVEHPFEALCIALLIGLILYFLSVQLPKILMGMEKKSVEKLGETNAHQLDKEQNVLEYFDTAYPMEAYETTFDFVRLDSGWSYGEKKQFDYMTAKPEAETYDDDSDSTDFEKQGHDRRMME</sequence>
<proteinExistence type="predicted"/>
<feature type="transmembrane region" description="Helical" evidence="2">
    <location>
        <begin position="408"/>
        <end position="428"/>
    </location>
</feature>
<feature type="transmembrane region" description="Helical" evidence="2">
    <location>
        <begin position="374"/>
        <end position="396"/>
    </location>
</feature>
<evidence type="ECO:0000313" key="3">
    <source>
        <dbReference type="EMBL" id="AHF24808.1"/>
    </source>
</evidence>
<dbReference type="AlphaFoldDB" id="W0FIZ2"/>
<dbReference type="Gene3D" id="2.20.28.30">
    <property type="entry name" value="RNA polymerase ii, chain L"/>
    <property type="match status" value="1"/>
</dbReference>
<accession>W0FIZ2</accession>
<name>W0FIZ2_9BACT</name>
<feature type="region of interest" description="Disordered" evidence="1">
    <location>
        <begin position="499"/>
        <end position="523"/>
    </location>
</feature>
<keyword evidence="2" id="KW-0812">Transmembrane</keyword>
<organism evidence="3">
    <name type="scientific">uncultured bacterium Contig1758</name>
    <dbReference type="NCBI Taxonomy" id="1393501"/>
    <lineage>
        <taxon>Bacteria</taxon>
        <taxon>environmental samples</taxon>
    </lineage>
</organism>
<keyword evidence="2" id="KW-1133">Transmembrane helix</keyword>
<keyword evidence="2" id="KW-0472">Membrane</keyword>
<protein>
    <submittedName>
        <fullName evidence="3">Zinc finger domain, LSD1 subclass</fullName>
    </submittedName>
</protein>
<dbReference type="EMBL" id="KC246806">
    <property type="protein sequence ID" value="AHF24808.1"/>
    <property type="molecule type" value="Genomic_DNA"/>
</dbReference>
<feature type="compositionally biased region" description="Basic and acidic residues" evidence="1">
    <location>
        <begin position="511"/>
        <end position="523"/>
    </location>
</feature>
<feature type="compositionally biased region" description="Acidic residues" evidence="1">
    <location>
        <begin position="501"/>
        <end position="510"/>
    </location>
</feature>
<evidence type="ECO:0000256" key="1">
    <source>
        <dbReference type="SAM" id="MobiDB-lite"/>
    </source>
</evidence>
<reference evidence="3" key="1">
    <citation type="journal article" date="2013" name="PLoS ONE">
        <title>Metagenomic insights into the carbohydrate-active enzymes carried by the microorganisms adhering to solid digesta in the rumen of cows.</title>
        <authorList>
            <person name="Wang L."/>
            <person name="Hatem A."/>
            <person name="Catalyurek U.V."/>
            <person name="Morrison M."/>
            <person name="Yu Z."/>
        </authorList>
    </citation>
    <scope>NUCLEOTIDE SEQUENCE</scope>
</reference>